<protein>
    <submittedName>
        <fullName evidence="6">AraC-type DNA-binding protein</fullName>
    </submittedName>
</protein>
<dbReference type="PROSITE" id="PS01124">
    <property type="entry name" value="HTH_ARAC_FAMILY_2"/>
    <property type="match status" value="1"/>
</dbReference>
<dbReference type="InterPro" id="IPR009057">
    <property type="entry name" value="Homeodomain-like_sf"/>
</dbReference>
<feature type="region of interest" description="Disordered" evidence="4">
    <location>
        <begin position="339"/>
        <end position="358"/>
    </location>
</feature>
<dbReference type="AlphaFoldDB" id="A0A239LUD2"/>
<evidence type="ECO:0000256" key="1">
    <source>
        <dbReference type="ARBA" id="ARBA00023015"/>
    </source>
</evidence>
<evidence type="ECO:0000259" key="5">
    <source>
        <dbReference type="PROSITE" id="PS01124"/>
    </source>
</evidence>
<feature type="domain" description="HTH araC/xylS-type" evidence="5">
    <location>
        <begin position="241"/>
        <end position="339"/>
    </location>
</feature>
<dbReference type="SMART" id="SM00342">
    <property type="entry name" value="HTH_ARAC"/>
    <property type="match status" value="1"/>
</dbReference>
<dbReference type="PANTHER" id="PTHR47894:SF4">
    <property type="entry name" value="HTH-TYPE TRANSCRIPTIONAL REGULATOR GADX"/>
    <property type="match status" value="1"/>
</dbReference>
<evidence type="ECO:0000313" key="6">
    <source>
        <dbReference type="EMBL" id="SNT33572.1"/>
    </source>
</evidence>
<sequence>MSLTPGTTPANPFIRALALSNFSEFATAQGLRASELLRHAALPADIEQRPETLLAYRRYCTLLDLCARHTDNPLFGLLFGLHQGLAVFGDLLYLICNANTVGEALLELRDNYAVNNGALVISYTEAEEEATLAFSAAGEPCAGDCQAEELVCAVLLKLLRAVTSADWQPARLMIAHPALAPEADYRTVLGVSPVFSATCSGLVLPRSVLSLPLSTTDTTLHRMLSAHIGRMERLAPAELPACIEQLLRHLLPGGRATLDKAASWMAVNPRTLQRRLEQEGTSFQRVLDKTRQALACEYLNDPAISIGRLADLLGYADPSGFSRAFQRWFDTTPLTWQRQHGPARQPRLLRGRKLHDPT</sequence>
<proteinExistence type="predicted"/>
<dbReference type="GO" id="GO:0003700">
    <property type="term" value="F:DNA-binding transcription factor activity"/>
    <property type="evidence" value="ECO:0007669"/>
    <property type="project" value="InterPro"/>
</dbReference>
<keyword evidence="2 6" id="KW-0238">DNA-binding</keyword>
<dbReference type="PANTHER" id="PTHR47894">
    <property type="entry name" value="HTH-TYPE TRANSCRIPTIONAL REGULATOR GADX"/>
    <property type="match status" value="1"/>
</dbReference>
<dbReference type="STRING" id="1215104.GCA_000730585_02373"/>
<evidence type="ECO:0000256" key="3">
    <source>
        <dbReference type="ARBA" id="ARBA00023163"/>
    </source>
</evidence>
<dbReference type="GO" id="GO:0005829">
    <property type="term" value="C:cytosol"/>
    <property type="evidence" value="ECO:0007669"/>
    <property type="project" value="TreeGrafter"/>
</dbReference>
<dbReference type="EMBL" id="FZOL01000042">
    <property type="protein sequence ID" value="SNT33572.1"/>
    <property type="molecule type" value="Genomic_DNA"/>
</dbReference>
<dbReference type="Proteomes" id="UP000198407">
    <property type="component" value="Unassembled WGS sequence"/>
</dbReference>
<dbReference type="RefSeq" id="WP_042125853.1">
    <property type="nucleotide sequence ID" value="NZ_FZOL01000042.1"/>
</dbReference>
<evidence type="ECO:0000313" key="7">
    <source>
        <dbReference type="Proteomes" id="UP000198407"/>
    </source>
</evidence>
<reference evidence="7" key="1">
    <citation type="submission" date="2017-06" db="EMBL/GenBank/DDBJ databases">
        <authorList>
            <person name="Varghese N."/>
            <person name="Submissions S."/>
        </authorList>
    </citation>
    <scope>NUCLEOTIDE SEQUENCE [LARGE SCALE GENOMIC DNA]</scope>
    <source>
        <strain evidence="7">DSM 22348</strain>
    </source>
</reference>
<dbReference type="Gene3D" id="1.10.10.60">
    <property type="entry name" value="Homeodomain-like"/>
    <property type="match status" value="1"/>
</dbReference>
<organism evidence="6 7">
    <name type="scientific">Pseudomonas japonica</name>
    <dbReference type="NCBI Taxonomy" id="256466"/>
    <lineage>
        <taxon>Bacteria</taxon>
        <taxon>Pseudomonadati</taxon>
        <taxon>Pseudomonadota</taxon>
        <taxon>Gammaproteobacteria</taxon>
        <taxon>Pseudomonadales</taxon>
        <taxon>Pseudomonadaceae</taxon>
        <taxon>Pseudomonas</taxon>
    </lineage>
</organism>
<gene>
    <name evidence="6" type="ORF">SAMN05444352_14215</name>
</gene>
<evidence type="ECO:0000256" key="4">
    <source>
        <dbReference type="SAM" id="MobiDB-lite"/>
    </source>
</evidence>
<evidence type="ECO:0000256" key="2">
    <source>
        <dbReference type="ARBA" id="ARBA00023125"/>
    </source>
</evidence>
<keyword evidence="3" id="KW-0804">Transcription</keyword>
<dbReference type="InterPro" id="IPR032687">
    <property type="entry name" value="AraC-type_N"/>
</dbReference>
<accession>A0A239LUD2</accession>
<dbReference type="GO" id="GO:0000976">
    <property type="term" value="F:transcription cis-regulatory region binding"/>
    <property type="evidence" value="ECO:0007669"/>
    <property type="project" value="TreeGrafter"/>
</dbReference>
<name>A0A239LUD2_9PSED</name>
<feature type="compositionally biased region" description="Basic residues" evidence="4">
    <location>
        <begin position="347"/>
        <end position="358"/>
    </location>
</feature>
<dbReference type="OrthoDB" id="6506763at2"/>
<dbReference type="SUPFAM" id="SSF46689">
    <property type="entry name" value="Homeodomain-like"/>
    <property type="match status" value="1"/>
</dbReference>
<dbReference type="InterPro" id="IPR018060">
    <property type="entry name" value="HTH_AraC"/>
</dbReference>
<dbReference type="Pfam" id="PF12833">
    <property type="entry name" value="HTH_18"/>
    <property type="match status" value="1"/>
</dbReference>
<keyword evidence="1" id="KW-0805">Transcription regulation</keyword>
<dbReference type="Pfam" id="PF12625">
    <property type="entry name" value="Arabinose_bd"/>
    <property type="match status" value="1"/>
</dbReference>
<keyword evidence="7" id="KW-1185">Reference proteome</keyword>